<dbReference type="InterPro" id="IPR001138">
    <property type="entry name" value="Zn2Cys6_DnaBD"/>
</dbReference>
<dbReference type="InterPro" id="IPR050335">
    <property type="entry name" value="ERT1_acuK_gluconeogen_tf"/>
</dbReference>
<keyword evidence="5" id="KW-0804">Transcription</keyword>
<evidence type="ECO:0000259" key="9">
    <source>
        <dbReference type="PROSITE" id="PS50048"/>
    </source>
</evidence>
<evidence type="ECO:0000256" key="7">
    <source>
        <dbReference type="ARBA" id="ARBA00040903"/>
    </source>
</evidence>
<keyword evidence="1" id="KW-0479">Metal-binding</keyword>
<evidence type="ECO:0000256" key="1">
    <source>
        <dbReference type="ARBA" id="ARBA00022723"/>
    </source>
</evidence>
<gene>
    <name evidence="10" type="ORF">D9611_004458</name>
</gene>
<reference evidence="10 11" key="1">
    <citation type="journal article" date="2020" name="ISME J.">
        <title>Uncovering the hidden diversity of litter-decomposition mechanisms in mushroom-forming fungi.</title>
        <authorList>
            <person name="Floudas D."/>
            <person name="Bentzer J."/>
            <person name="Ahren D."/>
            <person name="Johansson T."/>
            <person name="Persson P."/>
            <person name="Tunlid A."/>
        </authorList>
    </citation>
    <scope>NUCLEOTIDE SEQUENCE [LARGE SCALE GENOMIC DNA]</scope>
    <source>
        <strain evidence="10 11">CBS 175.51</strain>
    </source>
</reference>
<dbReference type="GO" id="GO:0008270">
    <property type="term" value="F:zinc ion binding"/>
    <property type="evidence" value="ECO:0007669"/>
    <property type="project" value="InterPro"/>
</dbReference>
<dbReference type="SUPFAM" id="SSF57701">
    <property type="entry name" value="Zn2/Cys6 DNA-binding domain"/>
    <property type="match status" value="1"/>
</dbReference>
<feature type="domain" description="Zn(2)-C6 fungal-type" evidence="9">
    <location>
        <begin position="45"/>
        <end position="76"/>
    </location>
</feature>
<evidence type="ECO:0000313" key="10">
    <source>
        <dbReference type="EMBL" id="KAF5324592.1"/>
    </source>
</evidence>
<accession>A0A8H5BLY3</accession>
<organism evidence="10 11">
    <name type="scientific">Ephemerocybe angulata</name>
    <dbReference type="NCBI Taxonomy" id="980116"/>
    <lineage>
        <taxon>Eukaryota</taxon>
        <taxon>Fungi</taxon>
        <taxon>Dikarya</taxon>
        <taxon>Basidiomycota</taxon>
        <taxon>Agaricomycotina</taxon>
        <taxon>Agaricomycetes</taxon>
        <taxon>Agaricomycetidae</taxon>
        <taxon>Agaricales</taxon>
        <taxon>Agaricineae</taxon>
        <taxon>Psathyrellaceae</taxon>
        <taxon>Ephemerocybe</taxon>
    </lineage>
</organism>
<dbReference type="GO" id="GO:0003677">
    <property type="term" value="F:DNA binding"/>
    <property type="evidence" value="ECO:0007669"/>
    <property type="project" value="UniProtKB-KW"/>
</dbReference>
<feature type="region of interest" description="Disordered" evidence="8">
    <location>
        <begin position="77"/>
        <end position="100"/>
    </location>
</feature>
<evidence type="ECO:0000256" key="3">
    <source>
        <dbReference type="ARBA" id="ARBA00023015"/>
    </source>
</evidence>
<name>A0A8H5BLY3_9AGAR</name>
<proteinExistence type="predicted"/>
<dbReference type="GO" id="GO:0000981">
    <property type="term" value="F:DNA-binding transcription factor activity, RNA polymerase II-specific"/>
    <property type="evidence" value="ECO:0007669"/>
    <property type="project" value="InterPro"/>
</dbReference>
<dbReference type="AlphaFoldDB" id="A0A8H5BLY3"/>
<evidence type="ECO:0000256" key="6">
    <source>
        <dbReference type="ARBA" id="ARBA00023242"/>
    </source>
</evidence>
<dbReference type="Gene3D" id="4.10.240.10">
    <property type="entry name" value="Zn(2)-C6 fungal-type DNA-binding domain"/>
    <property type="match status" value="1"/>
</dbReference>
<keyword evidence="11" id="KW-1185">Reference proteome</keyword>
<keyword evidence="4" id="KW-0238">DNA-binding</keyword>
<comment type="caution">
    <text evidence="10">The sequence shown here is derived from an EMBL/GenBank/DDBJ whole genome shotgun (WGS) entry which is preliminary data.</text>
</comment>
<sequence>MPDHNDNSRIYPLVAHQQPMNIYSYSSKDFINPSGRPKRRQVKNACTNCQRACKKCDDARPCLRCVKYGVSEECVDSQRKERKKGVKRGPYKKRDGRDRTVSTIEAQVPGPPQVQSSATPPQLPQYLPIGYPAYYPAYPPPGTEKPLDPNILYTAPPYFLATVPQPQVDFQPQAYYQGPIYHHPAPYMIPGRASEVPYPMYTTPQRQPPHEMLPNAAH</sequence>
<evidence type="ECO:0000313" key="11">
    <source>
        <dbReference type="Proteomes" id="UP000541558"/>
    </source>
</evidence>
<feature type="compositionally biased region" description="Basic residues" evidence="8">
    <location>
        <begin position="80"/>
        <end position="91"/>
    </location>
</feature>
<keyword evidence="6" id="KW-0539">Nucleus</keyword>
<dbReference type="InterPro" id="IPR036864">
    <property type="entry name" value="Zn2-C6_fun-type_DNA-bd_sf"/>
</dbReference>
<dbReference type="SMART" id="SM00066">
    <property type="entry name" value="GAL4"/>
    <property type="match status" value="1"/>
</dbReference>
<evidence type="ECO:0000256" key="4">
    <source>
        <dbReference type="ARBA" id="ARBA00023125"/>
    </source>
</evidence>
<keyword evidence="2" id="KW-0862">Zinc</keyword>
<dbReference type="EMBL" id="JAACJK010000164">
    <property type="protein sequence ID" value="KAF5324592.1"/>
    <property type="molecule type" value="Genomic_DNA"/>
</dbReference>
<evidence type="ECO:0000256" key="2">
    <source>
        <dbReference type="ARBA" id="ARBA00022833"/>
    </source>
</evidence>
<evidence type="ECO:0000256" key="8">
    <source>
        <dbReference type="SAM" id="MobiDB-lite"/>
    </source>
</evidence>
<protein>
    <recommendedName>
        <fullName evidence="7">Transcription activator of gluconeogenesis ERT1</fullName>
    </recommendedName>
</protein>
<dbReference type="OrthoDB" id="5575144at2759"/>
<dbReference type="PROSITE" id="PS50048">
    <property type="entry name" value="ZN2_CY6_FUNGAL_2"/>
    <property type="match status" value="1"/>
</dbReference>
<dbReference type="PANTHER" id="PTHR47659">
    <property type="entry name" value="ZN(II)2CYS6 TRANSCRIPTION FACTOR (EUROFUNG)-RELATED"/>
    <property type="match status" value="1"/>
</dbReference>
<dbReference type="Proteomes" id="UP000541558">
    <property type="component" value="Unassembled WGS sequence"/>
</dbReference>
<dbReference type="PANTHER" id="PTHR47659:SF7">
    <property type="entry name" value="FUNGAL TRANSCRIPTIONAL REGULATORY PROTEIN, N-TERMINAL DOMAIN-CONTAINING PROTEIN"/>
    <property type="match status" value="1"/>
</dbReference>
<dbReference type="CDD" id="cd00067">
    <property type="entry name" value="GAL4"/>
    <property type="match status" value="1"/>
</dbReference>
<evidence type="ECO:0000256" key="5">
    <source>
        <dbReference type="ARBA" id="ARBA00023163"/>
    </source>
</evidence>
<keyword evidence="3" id="KW-0805">Transcription regulation</keyword>